<reference evidence="3" key="1">
    <citation type="journal article" date="2019" name="bioRxiv">
        <title>The Genome of the Zebra Mussel, Dreissena polymorpha: A Resource for Invasive Species Research.</title>
        <authorList>
            <person name="McCartney M.A."/>
            <person name="Auch B."/>
            <person name="Kono T."/>
            <person name="Mallez S."/>
            <person name="Zhang Y."/>
            <person name="Obille A."/>
            <person name="Becker A."/>
            <person name="Abrahante J.E."/>
            <person name="Garbe J."/>
            <person name="Badalamenti J.P."/>
            <person name="Herman A."/>
            <person name="Mangelson H."/>
            <person name="Liachko I."/>
            <person name="Sullivan S."/>
            <person name="Sone E.D."/>
            <person name="Koren S."/>
            <person name="Silverstein K.A.T."/>
            <person name="Beckman K.B."/>
            <person name="Gohl D.M."/>
        </authorList>
    </citation>
    <scope>NUCLEOTIDE SEQUENCE</scope>
    <source>
        <strain evidence="3">Duluth1</strain>
        <tissue evidence="3">Whole animal</tissue>
    </source>
</reference>
<organism evidence="3 4">
    <name type="scientific">Dreissena polymorpha</name>
    <name type="common">Zebra mussel</name>
    <name type="synonym">Mytilus polymorpha</name>
    <dbReference type="NCBI Taxonomy" id="45954"/>
    <lineage>
        <taxon>Eukaryota</taxon>
        <taxon>Metazoa</taxon>
        <taxon>Spiralia</taxon>
        <taxon>Lophotrochozoa</taxon>
        <taxon>Mollusca</taxon>
        <taxon>Bivalvia</taxon>
        <taxon>Autobranchia</taxon>
        <taxon>Heteroconchia</taxon>
        <taxon>Euheterodonta</taxon>
        <taxon>Imparidentia</taxon>
        <taxon>Neoheterodontei</taxon>
        <taxon>Myida</taxon>
        <taxon>Dreissenoidea</taxon>
        <taxon>Dreissenidae</taxon>
        <taxon>Dreissena</taxon>
    </lineage>
</organism>
<dbReference type="InterPro" id="IPR011022">
    <property type="entry name" value="Arrestin_C-like"/>
</dbReference>
<evidence type="ECO:0000256" key="1">
    <source>
        <dbReference type="ARBA" id="ARBA00005298"/>
    </source>
</evidence>
<proteinExistence type="inferred from homology"/>
<evidence type="ECO:0000313" key="3">
    <source>
        <dbReference type="EMBL" id="KAH3771920.1"/>
    </source>
</evidence>
<dbReference type="Proteomes" id="UP000828390">
    <property type="component" value="Unassembled WGS sequence"/>
</dbReference>
<dbReference type="PANTHER" id="PTHR11188">
    <property type="entry name" value="ARRESTIN DOMAIN CONTAINING PROTEIN"/>
    <property type="match status" value="1"/>
</dbReference>
<name>A0A9D4IFB6_DREPO</name>
<dbReference type="EMBL" id="JAIWYP010000009">
    <property type="protein sequence ID" value="KAH3771920.1"/>
    <property type="molecule type" value="Genomic_DNA"/>
</dbReference>
<dbReference type="InterPro" id="IPR050357">
    <property type="entry name" value="Arrestin_domain-protein"/>
</dbReference>
<accession>A0A9D4IFB6</accession>
<evidence type="ECO:0000259" key="2">
    <source>
        <dbReference type="SMART" id="SM01017"/>
    </source>
</evidence>
<comment type="similarity">
    <text evidence="1">Belongs to the arrestin family.</text>
</comment>
<comment type="caution">
    <text evidence="3">The sequence shown here is derived from an EMBL/GenBank/DDBJ whole genome shotgun (WGS) entry which is preliminary data.</text>
</comment>
<sequence length="433" mass="48138">MKLQNFDIQFDNPQGVFCAGHAVSGKIHVNLVKAMKVRSISLLFMGQAKTLWTHKHGKSKTKYSGREMYLEKTLTLFPAAGTIGDSIEHPSGNHAYPFSIDLLPSFPSSFEGKLGHVRYFCKATIDRPWKFNSQKMRAFTVIHHLDLNLLQNAVFPIHGEVTQTLHGCCCDAGEITASLDVGKSGFVPGEPLNYHIYIDNKTDNPVNKVFLFLIQHVKYTGVSDSFLSSGRPKFMTKSHDFNLFTSGSMIIRPHKDHHINNSTLIPSLPPSYNDGCNIIDIQYEVKLKVCSGSEKCVVSKPLFIGSIPLQDMSQPEPLPRTYVQPSAPAIVSPEALTVELPAGNTPGELVLPPSYEESVLPPPAYSECIFGRTPISDESEENATETNTDWAPSYPYYDYTLRYGSHAPGTATLRRYHSHVDGDDDDDDDDDNR</sequence>
<evidence type="ECO:0000313" key="4">
    <source>
        <dbReference type="Proteomes" id="UP000828390"/>
    </source>
</evidence>
<dbReference type="SMART" id="SM01017">
    <property type="entry name" value="Arrestin_C"/>
    <property type="match status" value="1"/>
</dbReference>
<protein>
    <recommendedName>
        <fullName evidence="2">Arrestin C-terminal-like domain-containing protein</fullName>
    </recommendedName>
</protein>
<reference evidence="3" key="2">
    <citation type="submission" date="2020-11" db="EMBL/GenBank/DDBJ databases">
        <authorList>
            <person name="McCartney M.A."/>
            <person name="Auch B."/>
            <person name="Kono T."/>
            <person name="Mallez S."/>
            <person name="Becker A."/>
            <person name="Gohl D.M."/>
            <person name="Silverstein K.A.T."/>
            <person name="Koren S."/>
            <person name="Bechman K.B."/>
            <person name="Herman A."/>
            <person name="Abrahante J.E."/>
            <person name="Garbe J."/>
        </authorList>
    </citation>
    <scope>NUCLEOTIDE SEQUENCE</scope>
    <source>
        <strain evidence="3">Duluth1</strain>
        <tissue evidence="3">Whole animal</tissue>
    </source>
</reference>
<dbReference type="GO" id="GO:0015031">
    <property type="term" value="P:protein transport"/>
    <property type="evidence" value="ECO:0007669"/>
    <property type="project" value="TreeGrafter"/>
</dbReference>
<dbReference type="Pfam" id="PF00339">
    <property type="entry name" value="Arrestin_N"/>
    <property type="match status" value="1"/>
</dbReference>
<dbReference type="InterPro" id="IPR014756">
    <property type="entry name" value="Ig_E-set"/>
</dbReference>
<dbReference type="InterPro" id="IPR014752">
    <property type="entry name" value="Arrestin-like_C"/>
</dbReference>
<dbReference type="AlphaFoldDB" id="A0A9D4IFB6"/>
<dbReference type="InterPro" id="IPR011021">
    <property type="entry name" value="Arrestin-like_N"/>
</dbReference>
<dbReference type="Pfam" id="PF02752">
    <property type="entry name" value="Arrestin_C"/>
    <property type="match status" value="1"/>
</dbReference>
<feature type="domain" description="Arrestin C-terminal-like" evidence="2">
    <location>
        <begin position="171"/>
        <end position="309"/>
    </location>
</feature>
<dbReference type="PANTHER" id="PTHR11188:SF176">
    <property type="entry name" value="ARRESTIN DOMAIN-CONTAINING PROTEIN 1"/>
    <property type="match status" value="1"/>
</dbReference>
<keyword evidence="4" id="KW-1185">Reference proteome</keyword>
<gene>
    <name evidence="3" type="ORF">DPMN_173249</name>
</gene>
<dbReference type="Gene3D" id="2.60.40.640">
    <property type="match status" value="2"/>
</dbReference>
<dbReference type="GO" id="GO:0005737">
    <property type="term" value="C:cytoplasm"/>
    <property type="evidence" value="ECO:0007669"/>
    <property type="project" value="TreeGrafter"/>
</dbReference>
<dbReference type="OrthoDB" id="2333384at2759"/>
<dbReference type="SUPFAM" id="SSF81296">
    <property type="entry name" value="E set domains"/>
    <property type="match status" value="2"/>
</dbReference>